<reference evidence="1 2" key="1">
    <citation type="submission" date="2019-01" db="EMBL/GenBank/DDBJ databases">
        <title>Sequencing of cultivated peanut Arachis hypogaea provides insights into genome evolution and oil improvement.</title>
        <authorList>
            <person name="Chen X."/>
        </authorList>
    </citation>
    <scope>NUCLEOTIDE SEQUENCE [LARGE SCALE GENOMIC DNA]</scope>
    <source>
        <strain evidence="2">cv. Fuhuasheng</strain>
        <tissue evidence="1">Leaves</tissue>
    </source>
</reference>
<comment type="caution">
    <text evidence="1">The sequence shown here is derived from an EMBL/GenBank/DDBJ whole genome shotgun (WGS) entry which is preliminary data.</text>
</comment>
<dbReference type="Proteomes" id="UP000289738">
    <property type="component" value="Chromosome B10"/>
</dbReference>
<evidence type="ECO:0000313" key="1">
    <source>
        <dbReference type="EMBL" id="RYQ86929.1"/>
    </source>
</evidence>
<proteinExistence type="predicted"/>
<keyword evidence="2" id="KW-1185">Reference proteome</keyword>
<organism evidence="1 2">
    <name type="scientific">Arachis hypogaea</name>
    <name type="common">Peanut</name>
    <dbReference type="NCBI Taxonomy" id="3818"/>
    <lineage>
        <taxon>Eukaryota</taxon>
        <taxon>Viridiplantae</taxon>
        <taxon>Streptophyta</taxon>
        <taxon>Embryophyta</taxon>
        <taxon>Tracheophyta</taxon>
        <taxon>Spermatophyta</taxon>
        <taxon>Magnoliopsida</taxon>
        <taxon>eudicotyledons</taxon>
        <taxon>Gunneridae</taxon>
        <taxon>Pentapetalae</taxon>
        <taxon>rosids</taxon>
        <taxon>fabids</taxon>
        <taxon>Fabales</taxon>
        <taxon>Fabaceae</taxon>
        <taxon>Papilionoideae</taxon>
        <taxon>50 kb inversion clade</taxon>
        <taxon>dalbergioids sensu lato</taxon>
        <taxon>Dalbergieae</taxon>
        <taxon>Pterocarpus clade</taxon>
        <taxon>Arachis</taxon>
    </lineage>
</organism>
<accession>A0A444XB52</accession>
<evidence type="ECO:0008006" key="3">
    <source>
        <dbReference type="Google" id="ProtNLM"/>
    </source>
</evidence>
<protein>
    <recommendedName>
        <fullName evidence="3">Transposase MuDR plant domain-containing protein</fullName>
    </recommendedName>
</protein>
<dbReference type="EMBL" id="SDMP01000020">
    <property type="protein sequence ID" value="RYQ86929.1"/>
    <property type="molecule type" value="Genomic_DNA"/>
</dbReference>
<dbReference type="AlphaFoldDB" id="A0A444XB52"/>
<evidence type="ECO:0000313" key="2">
    <source>
        <dbReference type="Proteomes" id="UP000289738"/>
    </source>
</evidence>
<sequence>MNSDCEEDFEATYEADDEVDNSDGGVEVVVENVVVSPVDRNGKSIVTAIGSYTISRGVDSTIYESKSQTFYAKYKMYDRGCDWKGCWVIWRDNGRHRCTIGTISYDRSKLDSDTIVDAIRPLVKTNPSLKMKSIIAKVQSRFNYTISY</sequence>
<name>A0A444XB52_ARAHY</name>
<gene>
    <name evidence="1" type="ORF">Ahy_B10g106535</name>
</gene>